<evidence type="ECO:0000313" key="2">
    <source>
        <dbReference type="Proteomes" id="UP000011205"/>
    </source>
</evidence>
<dbReference type="Proteomes" id="UP000011205">
    <property type="component" value="Unassembled WGS sequence"/>
</dbReference>
<reference evidence="1 2" key="1">
    <citation type="journal article" date="2013" name="Genome Announc.">
        <title>Draft Genome Sequence of Streptomyces viridochromogenes Strain Tu57, Producer of Avilamycin.</title>
        <authorList>
            <person name="Gruning B.A."/>
            <person name="Erxleben A."/>
            <person name="Hahnlein A."/>
            <person name="Gunther S."/>
        </authorList>
    </citation>
    <scope>NUCLEOTIDE SEQUENCE [LARGE SCALE GENOMIC DNA]</scope>
    <source>
        <strain evidence="1 2">Tue57</strain>
    </source>
</reference>
<organism evidence="1 2">
    <name type="scientific">Streptomyces viridochromogenes Tue57</name>
    <dbReference type="NCBI Taxonomy" id="1160705"/>
    <lineage>
        <taxon>Bacteria</taxon>
        <taxon>Bacillati</taxon>
        <taxon>Actinomycetota</taxon>
        <taxon>Actinomycetes</taxon>
        <taxon>Kitasatosporales</taxon>
        <taxon>Streptomycetaceae</taxon>
        <taxon>Streptomyces</taxon>
    </lineage>
</organism>
<name>L8PBN9_STRVR</name>
<comment type="caution">
    <text evidence="1">The sequence shown here is derived from an EMBL/GenBank/DDBJ whole genome shotgun (WGS) entry which is preliminary data.</text>
</comment>
<dbReference type="EMBL" id="AMLP01000164">
    <property type="protein sequence ID" value="ELS53573.1"/>
    <property type="molecule type" value="Genomic_DNA"/>
</dbReference>
<accession>L8PBN9</accession>
<dbReference type="AlphaFoldDB" id="L8PBN9"/>
<dbReference type="PATRIC" id="fig|1160705.3.peg.5431"/>
<sequence>MNTAVEGLRAVLEGSGGGAEKAVRETLATQIASEAWICLFNTAIYASSADEEEPTWPGGWQEDVLRRMLPDVFPDLSPDDALKEALQRRTGGHGGGDLQMRINVAAGRQAMRSKKITSALRALVRIGDAGKESGV</sequence>
<proteinExistence type="predicted"/>
<protein>
    <submittedName>
        <fullName evidence="1">Uncharacterized protein</fullName>
    </submittedName>
</protein>
<evidence type="ECO:0000313" key="1">
    <source>
        <dbReference type="EMBL" id="ELS53573.1"/>
    </source>
</evidence>
<gene>
    <name evidence="1" type="ORF">STVIR_5493</name>
</gene>